<gene>
    <name evidence="2" type="ORF">GIB67_000343</name>
</gene>
<keyword evidence="1" id="KW-0472">Membrane</keyword>
<keyword evidence="3" id="KW-1185">Reference proteome</keyword>
<sequence>MKEKEYLVNRCKDLDDELTKVKIELCEAMLLTADNATLRIMAMLHADIKKLWQKRDSILATSTEHGMEYDMQLTQLYYIDNLMPRVTKLLNASPNVPDAAISFPVLLSSEHGESLNIQMVNVYTFCSVIYLVNIIIYCAMVELHSAFYDPNLAENTMRILKVCLFCLVPLFLIPLVNALPLLFDLLMGKFYTLMGWEYRKPERVAPACPYKPAANNGSVREVVGSKPHEAGNSELRIPI</sequence>
<dbReference type="AlphaFoldDB" id="A0A7J7LCF5"/>
<dbReference type="Proteomes" id="UP000541444">
    <property type="component" value="Unassembled WGS sequence"/>
</dbReference>
<dbReference type="PANTHER" id="PTHR37756">
    <property type="entry name" value="TRANSMEMBRANE PROTEIN"/>
    <property type="match status" value="1"/>
</dbReference>
<evidence type="ECO:0000313" key="3">
    <source>
        <dbReference type="Proteomes" id="UP000541444"/>
    </source>
</evidence>
<evidence type="ECO:0000256" key="1">
    <source>
        <dbReference type="SAM" id="Phobius"/>
    </source>
</evidence>
<proteinExistence type="predicted"/>
<feature type="transmembrane region" description="Helical" evidence="1">
    <location>
        <begin position="122"/>
        <end position="147"/>
    </location>
</feature>
<organism evidence="2 3">
    <name type="scientific">Kingdonia uniflora</name>
    <dbReference type="NCBI Taxonomy" id="39325"/>
    <lineage>
        <taxon>Eukaryota</taxon>
        <taxon>Viridiplantae</taxon>
        <taxon>Streptophyta</taxon>
        <taxon>Embryophyta</taxon>
        <taxon>Tracheophyta</taxon>
        <taxon>Spermatophyta</taxon>
        <taxon>Magnoliopsida</taxon>
        <taxon>Ranunculales</taxon>
        <taxon>Circaeasteraceae</taxon>
        <taxon>Kingdonia</taxon>
    </lineage>
</organism>
<dbReference type="OrthoDB" id="747994at2759"/>
<name>A0A7J7LCF5_9MAGN</name>
<dbReference type="EMBL" id="JACGCM010002394">
    <property type="protein sequence ID" value="KAF6140295.1"/>
    <property type="molecule type" value="Genomic_DNA"/>
</dbReference>
<feature type="transmembrane region" description="Helical" evidence="1">
    <location>
        <begin position="159"/>
        <end position="183"/>
    </location>
</feature>
<reference evidence="2 3" key="1">
    <citation type="journal article" date="2020" name="IScience">
        <title>Genome Sequencing of the Endangered Kingdonia uniflora (Circaeasteraceae, Ranunculales) Reveals Potential Mechanisms of Evolutionary Specialization.</title>
        <authorList>
            <person name="Sun Y."/>
            <person name="Deng T."/>
            <person name="Zhang A."/>
            <person name="Moore M.J."/>
            <person name="Landis J.B."/>
            <person name="Lin N."/>
            <person name="Zhang H."/>
            <person name="Zhang X."/>
            <person name="Huang J."/>
            <person name="Zhang X."/>
            <person name="Sun H."/>
            <person name="Wang H."/>
        </authorList>
    </citation>
    <scope>NUCLEOTIDE SEQUENCE [LARGE SCALE GENOMIC DNA]</scope>
    <source>
        <strain evidence="2">TB1705</strain>
        <tissue evidence="2">Leaf</tissue>
    </source>
</reference>
<evidence type="ECO:0000313" key="2">
    <source>
        <dbReference type="EMBL" id="KAF6140295.1"/>
    </source>
</evidence>
<keyword evidence="1" id="KW-0812">Transmembrane</keyword>
<comment type="caution">
    <text evidence="2">The sequence shown here is derived from an EMBL/GenBank/DDBJ whole genome shotgun (WGS) entry which is preliminary data.</text>
</comment>
<keyword evidence="1" id="KW-1133">Transmembrane helix</keyword>
<accession>A0A7J7LCF5</accession>
<dbReference type="PANTHER" id="PTHR37756:SF1">
    <property type="entry name" value="TRANSMEMBRANE PROTEIN"/>
    <property type="match status" value="1"/>
</dbReference>
<protein>
    <submittedName>
        <fullName evidence="2">Uncharacterized protein</fullName>
    </submittedName>
</protein>